<dbReference type="RefSeq" id="WP_344921636.1">
    <property type="nucleotide sequence ID" value="NZ_BAABAQ010000013.1"/>
</dbReference>
<comment type="caution">
    <text evidence="6">The sequence shown here is derived from an EMBL/GenBank/DDBJ whole genome shotgun (WGS) entry which is preliminary data.</text>
</comment>
<keyword evidence="2" id="KW-0328">Glycosyltransferase</keyword>
<dbReference type="InterPro" id="IPR002213">
    <property type="entry name" value="UDP_glucos_trans"/>
</dbReference>
<accession>A0ABP8BCL0</accession>
<dbReference type="InterPro" id="IPR048284">
    <property type="entry name" value="EryCIII-like_N"/>
</dbReference>
<dbReference type="Pfam" id="PF21036">
    <property type="entry name" value="EryCIII-like_N"/>
    <property type="match status" value="1"/>
</dbReference>
<evidence type="ECO:0000313" key="6">
    <source>
        <dbReference type="EMBL" id="GAA4203637.1"/>
    </source>
</evidence>
<keyword evidence="7" id="KW-1185">Reference proteome</keyword>
<dbReference type="SUPFAM" id="SSF53756">
    <property type="entry name" value="UDP-Glycosyltransferase/glycogen phosphorylase"/>
    <property type="match status" value="1"/>
</dbReference>
<evidence type="ECO:0000256" key="1">
    <source>
        <dbReference type="ARBA" id="ARBA00006962"/>
    </source>
</evidence>
<sequence length="396" mass="43468">MRVLFVTTNWGSHYYHLVPLVWAMRASGHEVYVSSEPSFTETIVRSGATAVPASRDVDQAGLRERVLADPPDWPEEAPEGVSDEEWKGGWRDVSRRAFPMFAALAGELADDLMRYARALRPDLIVYEPTSFVAPLVGAALGIPAVRHVLGVDVIYMARNIVPPLLRPLAERLGVGDLGDVDILGQATIDNCPPSMQLPSEVNRIMTRFVPYNGPGAMPDWLLEPSPRRRVCVSWGLCASDRGRGFLVPELVKALSDLDAEIVVTLSAADRRNLREGELPDDVRVMEALPLHLLMPSCDVMLHQSGISTMLTALNYGVPQLVVPQMPDELMESRPLVAAGAGIAVAPEADLDTFTERVAELLTVPSYRDAAAGLREEIRRQPAPTEIVWELEALTRT</sequence>
<dbReference type="InterPro" id="IPR010610">
    <property type="entry name" value="EryCIII-like_C"/>
</dbReference>
<feature type="domain" description="Erythromycin biosynthesis protein CIII-like N-terminal" evidence="5">
    <location>
        <begin position="22"/>
        <end position="235"/>
    </location>
</feature>
<reference evidence="7" key="1">
    <citation type="journal article" date="2019" name="Int. J. Syst. Evol. Microbiol.">
        <title>The Global Catalogue of Microorganisms (GCM) 10K type strain sequencing project: providing services to taxonomists for standard genome sequencing and annotation.</title>
        <authorList>
            <consortium name="The Broad Institute Genomics Platform"/>
            <consortium name="The Broad Institute Genome Sequencing Center for Infectious Disease"/>
            <person name="Wu L."/>
            <person name="Ma J."/>
        </authorList>
    </citation>
    <scope>NUCLEOTIDE SEQUENCE [LARGE SCALE GENOMIC DNA]</scope>
    <source>
        <strain evidence="7">JCM 17388</strain>
    </source>
</reference>
<dbReference type="InterPro" id="IPR050426">
    <property type="entry name" value="Glycosyltransferase_28"/>
</dbReference>
<protein>
    <submittedName>
        <fullName evidence="6">DUF1205 domain-containing protein</fullName>
    </submittedName>
</protein>
<dbReference type="Proteomes" id="UP001501251">
    <property type="component" value="Unassembled WGS sequence"/>
</dbReference>
<dbReference type="Pfam" id="PF06722">
    <property type="entry name" value="EryCIII-like_C"/>
    <property type="match status" value="1"/>
</dbReference>
<evidence type="ECO:0000259" key="5">
    <source>
        <dbReference type="Pfam" id="PF21036"/>
    </source>
</evidence>
<dbReference type="CDD" id="cd03784">
    <property type="entry name" value="GT1_Gtf-like"/>
    <property type="match status" value="1"/>
</dbReference>
<evidence type="ECO:0000259" key="4">
    <source>
        <dbReference type="Pfam" id="PF06722"/>
    </source>
</evidence>
<comment type="similarity">
    <text evidence="1">Belongs to the glycosyltransferase 28 family.</text>
</comment>
<dbReference type="PANTHER" id="PTHR48050">
    <property type="entry name" value="STEROL 3-BETA-GLUCOSYLTRANSFERASE"/>
    <property type="match status" value="1"/>
</dbReference>
<dbReference type="PANTHER" id="PTHR48050:SF13">
    <property type="entry name" value="STEROL 3-BETA-GLUCOSYLTRANSFERASE UGT80A2"/>
    <property type="match status" value="1"/>
</dbReference>
<proteinExistence type="inferred from homology"/>
<gene>
    <name evidence="6" type="ORF">GCM10022252_61550</name>
</gene>
<name>A0ABP8BCL0_9ACTN</name>
<dbReference type="Gene3D" id="3.40.50.2000">
    <property type="entry name" value="Glycogen Phosphorylase B"/>
    <property type="match status" value="2"/>
</dbReference>
<feature type="domain" description="Erythromycin biosynthesis protein CIII-like C-terminal" evidence="4">
    <location>
        <begin position="250"/>
        <end position="393"/>
    </location>
</feature>
<dbReference type="EMBL" id="BAABAQ010000013">
    <property type="protein sequence ID" value="GAA4203637.1"/>
    <property type="molecule type" value="Genomic_DNA"/>
</dbReference>
<evidence type="ECO:0000256" key="3">
    <source>
        <dbReference type="ARBA" id="ARBA00022679"/>
    </source>
</evidence>
<evidence type="ECO:0000313" key="7">
    <source>
        <dbReference type="Proteomes" id="UP001501251"/>
    </source>
</evidence>
<evidence type="ECO:0000256" key="2">
    <source>
        <dbReference type="ARBA" id="ARBA00022676"/>
    </source>
</evidence>
<keyword evidence="3" id="KW-0808">Transferase</keyword>
<organism evidence="6 7">
    <name type="scientific">Streptosporangium oxazolinicum</name>
    <dbReference type="NCBI Taxonomy" id="909287"/>
    <lineage>
        <taxon>Bacteria</taxon>
        <taxon>Bacillati</taxon>
        <taxon>Actinomycetota</taxon>
        <taxon>Actinomycetes</taxon>
        <taxon>Streptosporangiales</taxon>
        <taxon>Streptosporangiaceae</taxon>
        <taxon>Streptosporangium</taxon>
    </lineage>
</organism>